<evidence type="ECO:0000313" key="1">
    <source>
        <dbReference type="EMBL" id="KAJ4454296.1"/>
    </source>
</evidence>
<name>A0ABQ8U7A2_9EUKA</name>
<protein>
    <submittedName>
        <fullName evidence="1">Uncharacterized protein</fullName>
    </submittedName>
</protein>
<reference evidence="1" key="1">
    <citation type="journal article" date="2022" name="bioRxiv">
        <title>Genomics of Preaxostyla Flagellates Illuminates Evolutionary Transitions and the Path Towards Mitochondrial Loss.</title>
        <authorList>
            <person name="Novak L.V.F."/>
            <person name="Treitli S.C."/>
            <person name="Pyrih J."/>
            <person name="Halakuc P."/>
            <person name="Pipaliya S.V."/>
            <person name="Vacek V."/>
            <person name="Brzon O."/>
            <person name="Soukal P."/>
            <person name="Eme L."/>
            <person name="Dacks J.B."/>
            <person name="Karnkowska A."/>
            <person name="Elias M."/>
            <person name="Hampl V."/>
        </authorList>
    </citation>
    <scope>NUCLEOTIDE SEQUENCE</scope>
    <source>
        <strain evidence="1">RCP-MX</strain>
    </source>
</reference>
<comment type="caution">
    <text evidence="1">The sequence shown here is derived from an EMBL/GenBank/DDBJ whole genome shotgun (WGS) entry which is preliminary data.</text>
</comment>
<sequence length="94" mass="10610">MQVGNPDRPNRRTDRSDIVRRVYGIIKGHVQAKFAEVYQGREGHTHPAAWSFNRSSRTLSPSKELRKGLLRGRDVSSGQLAERASRAAIRVIND</sequence>
<accession>A0ABQ8U7A2</accession>
<gene>
    <name evidence="1" type="ORF">PAPYR_11021</name>
</gene>
<organism evidence="1 2">
    <name type="scientific">Paratrimastix pyriformis</name>
    <dbReference type="NCBI Taxonomy" id="342808"/>
    <lineage>
        <taxon>Eukaryota</taxon>
        <taxon>Metamonada</taxon>
        <taxon>Preaxostyla</taxon>
        <taxon>Paratrimastigidae</taxon>
        <taxon>Paratrimastix</taxon>
    </lineage>
</organism>
<proteinExistence type="predicted"/>
<dbReference type="Proteomes" id="UP001141327">
    <property type="component" value="Unassembled WGS sequence"/>
</dbReference>
<dbReference type="EMBL" id="JAPMOS010000167">
    <property type="protein sequence ID" value="KAJ4454296.1"/>
    <property type="molecule type" value="Genomic_DNA"/>
</dbReference>
<keyword evidence="2" id="KW-1185">Reference proteome</keyword>
<evidence type="ECO:0000313" key="2">
    <source>
        <dbReference type="Proteomes" id="UP001141327"/>
    </source>
</evidence>